<dbReference type="InterPro" id="IPR025213">
    <property type="entry name" value="Sim4_Fta2"/>
</dbReference>
<evidence type="ECO:0000313" key="2">
    <source>
        <dbReference type="Proteomes" id="UP001148614"/>
    </source>
</evidence>
<evidence type="ECO:0008006" key="3">
    <source>
        <dbReference type="Google" id="ProtNLM"/>
    </source>
</evidence>
<keyword evidence="2" id="KW-1185">Reference proteome</keyword>
<dbReference type="Proteomes" id="UP001148614">
    <property type="component" value="Unassembled WGS sequence"/>
</dbReference>
<comment type="caution">
    <text evidence="1">The sequence shown here is derived from an EMBL/GenBank/DDBJ whole genome shotgun (WGS) entry which is preliminary data.</text>
</comment>
<dbReference type="AlphaFoldDB" id="A0A9W8N940"/>
<name>A0A9W8N940_9PEZI</name>
<reference evidence="1" key="1">
    <citation type="submission" date="2022-07" db="EMBL/GenBank/DDBJ databases">
        <title>Genome Sequence of Xylaria arbuscula.</title>
        <authorList>
            <person name="Buettner E."/>
        </authorList>
    </citation>
    <scope>NUCLEOTIDE SEQUENCE</scope>
    <source>
        <strain evidence="1">VT107</strain>
    </source>
</reference>
<accession>A0A9W8N940</accession>
<evidence type="ECO:0000313" key="1">
    <source>
        <dbReference type="EMBL" id="KAJ3562994.1"/>
    </source>
</evidence>
<proteinExistence type="predicted"/>
<dbReference type="VEuPathDB" id="FungiDB:F4678DRAFT_309943"/>
<sequence>MGDGSQSGGQGYVFKVKICSRIYALKVFKFFDPSTHRNLLGPISSRNVTDSDLEFHTDPFYAECRAYAQIEARRKSQGLIRKDIADCYGYIGLRKVDEDFLAGYGIDLWEDIPFHSEYRERAAGSPVRALVKEYIEEDVDLEERALKTMLKGVKLMNRNKILINDVHARNFRAGYLLDFGLSWTQPHCLWNNFSRQRMEAFLKADRVMFEEMTKKIGAGPRRSDRLNPMQVE</sequence>
<dbReference type="EMBL" id="JANPWZ010001820">
    <property type="protein sequence ID" value="KAJ3562994.1"/>
    <property type="molecule type" value="Genomic_DNA"/>
</dbReference>
<dbReference type="Pfam" id="PF13095">
    <property type="entry name" value="FTA2"/>
    <property type="match status" value="1"/>
</dbReference>
<protein>
    <recommendedName>
        <fullName evidence="3">Protein kinase domain-containing protein</fullName>
    </recommendedName>
</protein>
<organism evidence="1 2">
    <name type="scientific">Xylaria arbuscula</name>
    <dbReference type="NCBI Taxonomy" id="114810"/>
    <lineage>
        <taxon>Eukaryota</taxon>
        <taxon>Fungi</taxon>
        <taxon>Dikarya</taxon>
        <taxon>Ascomycota</taxon>
        <taxon>Pezizomycotina</taxon>
        <taxon>Sordariomycetes</taxon>
        <taxon>Xylariomycetidae</taxon>
        <taxon>Xylariales</taxon>
        <taxon>Xylariaceae</taxon>
        <taxon>Xylaria</taxon>
    </lineage>
</organism>
<gene>
    <name evidence="1" type="ORF">NPX13_g8354</name>
</gene>